<dbReference type="AlphaFoldDB" id="A0A0C3BVF1"/>
<proteinExistence type="predicted"/>
<protein>
    <submittedName>
        <fullName evidence="1">Uncharacterized protein</fullName>
    </submittedName>
</protein>
<dbReference type="EMBL" id="KN832973">
    <property type="protein sequence ID" value="KIM90523.1"/>
    <property type="molecule type" value="Genomic_DNA"/>
</dbReference>
<accession>A0A0C3BVF1</accession>
<dbReference type="InParanoid" id="A0A0C3BVF1"/>
<keyword evidence="2" id="KW-1185">Reference proteome</keyword>
<sequence>MSSHVFTSFYGLLRPSCFPDGPPARPPARLHLGTLGIGKFIYCFLIDTLGVGDFEINGWNAWIYPMNRVMDADI</sequence>
<dbReference type="HOGENOM" id="CLU_2688652_0_0_1"/>
<reference evidence="1 2" key="1">
    <citation type="submission" date="2014-04" db="EMBL/GenBank/DDBJ databases">
        <authorList>
            <consortium name="DOE Joint Genome Institute"/>
            <person name="Kuo A."/>
            <person name="Tarkka M."/>
            <person name="Buscot F."/>
            <person name="Kohler A."/>
            <person name="Nagy L.G."/>
            <person name="Floudas D."/>
            <person name="Copeland A."/>
            <person name="Barry K.W."/>
            <person name="Cichocki N."/>
            <person name="Veneault-Fourrey C."/>
            <person name="LaButti K."/>
            <person name="Lindquist E.A."/>
            <person name="Lipzen A."/>
            <person name="Lundell T."/>
            <person name="Morin E."/>
            <person name="Murat C."/>
            <person name="Sun H."/>
            <person name="Tunlid A."/>
            <person name="Henrissat B."/>
            <person name="Grigoriev I.V."/>
            <person name="Hibbett D.S."/>
            <person name="Martin F."/>
            <person name="Nordberg H.P."/>
            <person name="Cantor M.N."/>
            <person name="Hua S.X."/>
        </authorList>
    </citation>
    <scope>NUCLEOTIDE SEQUENCE [LARGE SCALE GENOMIC DNA]</scope>
    <source>
        <strain evidence="1 2">F 1598</strain>
    </source>
</reference>
<reference evidence="2" key="2">
    <citation type="submission" date="2015-01" db="EMBL/GenBank/DDBJ databases">
        <title>Evolutionary Origins and Diversification of the Mycorrhizal Mutualists.</title>
        <authorList>
            <consortium name="DOE Joint Genome Institute"/>
            <consortium name="Mycorrhizal Genomics Consortium"/>
            <person name="Kohler A."/>
            <person name="Kuo A."/>
            <person name="Nagy L.G."/>
            <person name="Floudas D."/>
            <person name="Copeland A."/>
            <person name="Barry K.W."/>
            <person name="Cichocki N."/>
            <person name="Veneault-Fourrey C."/>
            <person name="LaButti K."/>
            <person name="Lindquist E.A."/>
            <person name="Lipzen A."/>
            <person name="Lundell T."/>
            <person name="Morin E."/>
            <person name="Murat C."/>
            <person name="Riley R."/>
            <person name="Ohm R."/>
            <person name="Sun H."/>
            <person name="Tunlid A."/>
            <person name="Henrissat B."/>
            <person name="Grigoriev I.V."/>
            <person name="Hibbett D.S."/>
            <person name="Martin F."/>
        </authorList>
    </citation>
    <scope>NUCLEOTIDE SEQUENCE [LARGE SCALE GENOMIC DNA]</scope>
    <source>
        <strain evidence="2">F 1598</strain>
    </source>
</reference>
<organism evidence="1 2">
    <name type="scientific">Piloderma croceum (strain F 1598)</name>
    <dbReference type="NCBI Taxonomy" id="765440"/>
    <lineage>
        <taxon>Eukaryota</taxon>
        <taxon>Fungi</taxon>
        <taxon>Dikarya</taxon>
        <taxon>Basidiomycota</taxon>
        <taxon>Agaricomycotina</taxon>
        <taxon>Agaricomycetes</taxon>
        <taxon>Agaricomycetidae</taxon>
        <taxon>Atheliales</taxon>
        <taxon>Atheliaceae</taxon>
        <taxon>Piloderma</taxon>
    </lineage>
</organism>
<name>A0A0C3BVF1_PILCF</name>
<evidence type="ECO:0000313" key="1">
    <source>
        <dbReference type="EMBL" id="KIM90523.1"/>
    </source>
</evidence>
<evidence type="ECO:0000313" key="2">
    <source>
        <dbReference type="Proteomes" id="UP000054166"/>
    </source>
</evidence>
<gene>
    <name evidence="1" type="ORF">PILCRDRAFT_186358</name>
</gene>
<dbReference type="Proteomes" id="UP000054166">
    <property type="component" value="Unassembled WGS sequence"/>
</dbReference>